<dbReference type="Gene3D" id="3.20.20.70">
    <property type="entry name" value="Aldolase class I"/>
    <property type="match status" value="1"/>
</dbReference>
<dbReference type="Pfam" id="PF00682">
    <property type="entry name" value="HMGL-like"/>
    <property type="match status" value="1"/>
</dbReference>
<sequence length="470" mass="51564">MREPRRSLSITDVVLHDAQQSLLATRLRLDDMLPIAAKLDRVGFWALETWGGAAFDACLRHLNEDPWARIRALKETMPNTRQQMLLRAQNLLGYRHYADDVVDAFVARACANGIDVFRICDAMNDPRNLERSLQAVIENGAHAQGAIVYTLGPAHTLESWVELAKRIEAMGAHSLAINDVAGLLTPYTAFELVSRLKNALSIPIHLRCHATTGLSTATLIKAVEAGVDNIDTAISAMSMTYSHSATEALVAIMRDGERDTGLDLALLEDIAGYFRELRNEYAAFEGALKGSDSRLLRAQVSGGMLANLESQLEAQGATERLDEVLTEMARVREDLGCIALDTPSAQIVAGQALMNVMSGERYRSISQPVQALLRGEYGAAPTPFDQHLQQRALQGEPPTTCRPADNIAPQMQRLRDELRAQAKLDGIRLREGEHETDDVLTYALFPQIGLAFLKQRAQAADAHEAVGLVP</sequence>
<gene>
    <name evidence="2" type="ORF">SAMN05661010_01557</name>
</gene>
<dbReference type="NCBIfam" id="NF006761">
    <property type="entry name" value="PRK09282.1"/>
    <property type="match status" value="1"/>
</dbReference>
<dbReference type="InterPro" id="IPR003379">
    <property type="entry name" value="Carboxylase_cons_dom"/>
</dbReference>
<dbReference type="AlphaFoldDB" id="A0A1G9JNZ7"/>
<name>A0A1G9JNZ7_9GAMM</name>
<dbReference type="PANTHER" id="PTHR43778:SF2">
    <property type="entry name" value="PYRUVATE CARBOXYLASE, MITOCHONDRIAL"/>
    <property type="match status" value="1"/>
</dbReference>
<dbReference type="OrthoDB" id="9760256at2"/>
<evidence type="ECO:0000259" key="1">
    <source>
        <dbReference type="PROSITE" id="PS50991"/>
    </source>
</evidence>
<dbReference type="InterPro" id="IPR055268">
    <property type="entry name" value="PCB-like"/>
</dbReference>
<protein>
    <submittedName>
        <fullName evidence="2">Oxaloacetate decarboxylase, alpha subunit</fullName>
    </submittedName>
</protein>
<organism evidence="2 3">
    <name type="scientific">Modicisalibacter muralis</name>
    <dbReference type="NCBI Taxonomy" id="119000"/>
    <lineage>
        <taxon>Bacteria</taxon>
        <taxon>Pseudomonadati</taxon>
        <taxon>Pseudomonadota</taxon>
        <taxon>Gammaproteobacteria</taxon>
        <taxon>Oceanospirillales</taxon>
        <taxon>Halomonadaceae</taxon>
        <taxon>Modicisalibacter</taxon>
    </lineage>
</organism>
<proteinExistence type="predicted"/>
<dbReference type="PROSITE" id="PS50991">
    <property type="entry name" value="PYR_CT"/>
    <property type="match status" value="1"/>
</dbReference>
<dbReference type="EMBL" id="FNGI01000003">
    <property type="protein sequence ID" value="SDL39327.1"/>
    <property type="molecule type" value="Genomic_DNA"/>
</dbReference>
<accession>A0A1G9JNZ7</accession>
<feature type="domain" description="Pyruvate carboxyltransferase" evidence="1">
    <location>
        <begin position="8"/>
        <end position="268"/>
    </location>
</feature>
<reference evidence="2 3" key="1">
    <citation type="submission" date="2016-10" db="EMBL/GenBank/DDBJ databases">
        <authorList>
            <person name="de Groot N.N."/>
        </authorList>
    </citation>
    <scope>NUCLEOTIDE SEQUENCE [LARGE SCALE GENOMIC DNA]</scope>
    <source>
        <strain evidence="2 3">DSM 14789</strain>
    </source>
</reference>
<dbReference type="STRING" id="119000.SAMN05661010_01557"/>
<dbReference type="InterPro" id="IPR000891">
    <property type="entry name" value="PYR_CT"/>
</dbReference>
<dbReference type="GO" id="GO:0006094">
    <property type="term" value="P:gluconeogenesis"/>
    <property type="evidence" value="ECO:0007669"/>
    <property type="project" value="TreeGrafter"/>
</dbReference>
<keyword evidence="3" id="KW-1185">Reference proteome</keyword>
<dbReference type="SUPFAM" id="SSF89000">
    <property type="entry name" value="post-HMGL domain-like"/>
    <property type="match status" value="1"/>
</dbReference>
<dbReference type="GO" id="GO:0005737">
    <property type="term" value="C:cytoplasm"/>
    <property type="evidence" value="ECO:0007669"/>
    <property type="project" value="TreeGrafter"/>
</dbReference>
<evidence type="ECO:0000313" key="2">
    <source>
        <dbReference type="EMBL" id="SDL39327.1"/>
    </source>
</evidence>
<dbReference type="Proteomes" id="UP000198654">
    <property type="component" value="Unassembled WGS sequence"/>
</dbReference>
<dbReference type="InterPro" id="IPR013785">
    <property type="entry name" value="Aldolase_TIM"/>
</dbReference>
<dbReference type="SUPFAM" id="SSF51569">
    <property type="entry name" value="Aldolase"/>
    <property type="match status" value="1"/>
</dbReference>
<dbReference type="GO" id="GO:0004736">
    <property type="term" value="F:pyruvate carboxylase activity"/>
    <property type="evidence" value="ECO:0007669"/>
    <property type="project" value="TreeGrafter"/>
</dbReference>
<dbReference type="CDD" id="cd07937">
    <property type="entry name" value="DRE_TIM_PC_TC_5S"/>
    <property type="match status" value="1"/>
</dbReference>
<dbReference type="Pfam" id="PF02436">
    <property type="entry name" value="PYC_OADA"/>
    <property type="match status" value="1"/>
</dbReference>
<evidence type="ECO:0000313" key="3">
    <source>
        <dbReference type="Proteomes" id="UP000198654"/>
    </source>
</evidence>
<dbReference type="PANTHER" id="PTHR43778">
    <property type="entry name" value="PYRUVATE CARBOXYLASE"/>
    <property type="match status" value="1"/>
</dbReference>